<reference evidence="1 2" key="1">
    <citation type="submission" date="2019-04" db="EMBL/GenBank/DDBJ databases">
        <title>Annotation for the trematode Fasciola gigantica.</title>
        <authorList>
            <person name="Choi Y.-J."/>
        </authorList>
    </citation>
    <scope>NUCLEOTIDE SEQUENCE [LARGE SCALE GENOMIC DNA]</scope>
    <source>
        <strain evidence="1">Uganda_cow_1</strain>
    </source>
</reference>
<dbReference type="Proteomes" id="UP000316759">
    <property type="component" value="Unassembled WGS sequence"/>
</dbReference>
<name>A0A504YS42_FASGI</name>
<sequence length="135" mass="15165">MTGIQLHTYGLHLFRSPKTHVWTIIGRVVHPAISTPFTVGVYSGPKQPKDASVLLEDLMRDLIEVQRQAIKVNGVQDGKLVELMAVICDHPARAFVECNKPHTDYFTRDKCTQQGVCYELKVTYPSVNLTLLTNT</sequence>
<dbReference type="AlphaFoldDB" id="A0A504YS42"/>
<comment type="caution">
    <text evidence="1">The sequence shown here is derived from an EMBL/GenBank/DDBJ whole genome shotgun (WGS) entry which is preliminary data.</text>
</comment>
<dbReference type="STRING" id="46835.A0A504YS42"/>
<proteinExistence type="predicted"/>
<organism evidence="1 2">
    <name type="scientific">Fasciola gigantica</name>
    <name type="common">Giant liver fluke</name>
    <dbReference type="NCBI Taxonomy" id="46835"/>
    <lineage>
        <taxon>Eukaryota</taxon>
        <taxon>Metazoa</taxon>
        <taxon>Spiralia</taxon>
        <taxon>Lophotrochozoa</taxon>
        <taxon>Platyhelminthes</taxon>
        <taxon>Trematoda</taxon>
        <taxon>Digenea</taxon>
        <taxon>Plagiorchiida</taxon>
        <taxon>Echinostomata</taxon>
        <taxon>Echinostomatoidea</taxon>
        <taxon>Fasciolidae</taxon>
        <taxon>Fasciola</taxon>
    </lineage>
</organism>
<keyword evidence="2" id="KW-1185">Reference proteome</keyword>
<evidence type="ECO:0000313" key="2">
    <source>
        <dbReference type="Proteomes" id="UP000316759"/>
    </source>
</evidence>
<dbReference type="EMBL" id="SUNJ01005862">
    <property type="protein sequence ID" value="TPP63269.1"/>
    <property type="molecule type" value="Genomic_DNA"/>
</dbReference>
<dbReference type="PANTHER" id="PTHR33053">
    <property type="entry name" value="PROTEIN, PUTATIVE-RELATED"/>
    <property type="match status" value="1"/>
</dbReference>
<gene>
    <name evidence="1" type="ORF">FGIG_02527</name>
</gene>
<protein>
    <submittedName>
        <fullName evidence="1">Uncharacterized protein</fullName>
    </submittedName>
</protein>
<accession>A0A504YS42</accession>
<dbReference type="OrthoDB" id="6146209at2759"/>
<evidence type="ECO:0000313" key="1">
    <source>
        <dbReference type="EMBL" id="TPP63269.1"/>
    </source>
</evidence>